<evidence type="ECO:0000313" key="4">
    <source>
        <dbReference type="Proteomes" id="UP000663825"/>
    </source>
</evidence>
<dbReference type="InterPro" id="IPR000477">
    <property type="entry name" value="RT_dom"/>
</dbReference>
<evidence type="ECO:0000259" key="2">
    <source>
        <dbReference type="PROSITE" id="PS50878"/>
    </source>
</evidence>
<proteinExistence type="predicted"/>
<dbReference type="Gene3D" id="2.120.10.30">
    <property type="entry name" value="TolB, C-terminal domain"/>
    <property type="match status" value="1"/>
</dbReference>
<evidence type="ECO:0000313" key="3">
    <source>
        <dbReference type="EMBL" id="CAF3316043.1"/>
    </source>
</evidence>
<organism evidence="3 4">
    <name type="scientific">Rotaria socialis</name>
    <dbReference type="NCBI Taxonomy" id="392032"/>
    <lineage>
        <taxon>Eukaryota</taxon>
        <taxon>Metazoa</taxon>
        <taxon>Spiralia</taxon>
        <taxon>Gnathifera</taxon>
        <taxon>Rotifera</taxon>
        <taxon>Eurotatoria</taxon>
        <taxon>Bdelloidea</taxon>
        <taxon>Philodinida</taxon>
        <taxon>Philodinidae</taxon>
        <taxon>Rotaria</taxon>
    </lineage>
</organism>
<name>A0A817T3H4_9BILA</name>
<dbReference type="Proteomes" id="UP000663825">
    <property type="component" value="Unassembled WGS sequence"/>
</dbReference>
<gene>
    <name evidence="3" type="ORF">TIS948_LOCUS19737</name>
</gene>
<dbReference type="PROSITE" id="PS50878">
    <property type="entry name" value="RT_POL"/>
    <property type="match status" value="1"/>
</dbReference>
<dbReference type="Pfam" id="PF01436">
    <property type="entry name" value="NHL"/>
    <property type="match status" value="1"/>
</dbReference>
<dbReference type="AlphaFoldDB" id="A0A817T3H4"/>
<protein>
    <recommendedName>
        <fullName evidence="2">Reverse transcriptase domain-containing protein</fullName>
    </recommendedName>
</protein>
<dbReference type="Pfam" id="PF00078">
    <property type="entry name" value="RVT_1"/>
    <property type="match status" value="1"/>
</dbReference>
<dbReference type="OrthoDB" id="445826at2759"/>
<comment type="caution">
    <text evidence="3">The sequence shown here is derived from an EMBL/GenBank/DDBJ whole genome shotgun (WGS) entry which is preliminary data.</text>
</comment>
<accession>A0A817T3H4</accession>
<dbReference type="SUPFAM" id="SSF101898">
    <property type="entry name" value="NHL repeat"/>
    <property type="match status" value="1"/>
</dbReference>
<sequence>MWFPALLSTLTKLEMPLPLIKWIASWLQNRTFSIHYGDTISRTIKMHVGAPQGSILAATLFRLHIHFLPSIFFQTTTHLFADDLAILMTGSLEKRFSLNIVDLEERAKHVMCTLEKYAENNLLPVNIKKTKAVLMHSVIAPPLPKLEYKKQKIEIVPSFKYLGVTITQKLGWGLYIDDKLKTIRKTYNAMKTLFYNIPKSEMCLRRRIFLAFSLPHFIWLMTTWFFFSENQQQKINKTFISGLKIVYGLYGWDDITTLILCQEKTLQDYIYAFWLRFSIHLEKSLEATSYQHTWTAFQAITTLDKTLYKKFGGESQGTVVAGGNGSGNRLDQLSNPRYIFVDRDHSVYVSEYRNDRVMKWIEGAQQGIIVAGGPGKGNGLTQLSCPYGVVAEQLGTVYVADLENHRIVRWSKGATQGRVIVSEKGEGGQLAA</sequence>
<dbReference type="EMBL" id="CAJNXB010003476">
    <property type="protein sequence ID" value="CAF3316043.1"/>
    <property type="molecule type" value="Genomic_DNA"/>
</dbReference>
<dbReference type="PANTHER" id="PTHR33332">
    <property type="entry name" value="REVERSE TRANSCRIPTASE DOMAIN-CONTAINING PROTEIN"/>
    <property type="match status" value="1"/>
</dbReference>
<dbReference type="InterPro" id="IPR001258">
    <property type="entry name" value="NHL_repeat"/>
</dbReference>
<evidence type="ECO:0000256" key="1">
    <source>
        <dbReference type="ARBA" id="ARBA00022737"/>
    </source>
</evidence>
<keyword evidence="1" id="KW-0677">Repeat</keyword>
<feature type="domain" description="Reverse transcriptase" evidence="2">
    <location>
        <begin position="1"/>
        <end position="166"/>
    </location>
</feature>
<reference evidence="3" key="1">
    <citation type="submission" date="2021-02" db="EMBL/GenBank/DDBJ databases">
        <authorList>
            <person name="Nowell W R."/>
        </authorList>
    </citation>
    <scope>NUCLEOTIDE SEQUENCE</scope>
</reference>
<dbReference type="InterPro" id="IPR011042">
    <property type="entry name" value="6-blade_b-propeller_TolB-like"/>
</dbReference>